<comment type="caution">
    <text evidence="1">The sequence shown here is derived from an EMBL/GenBank/DDBJ whole genome shotgun (WGS) entry which is preliminary data.</text>
</comment>
<dbReference type="AlphaFoldDB" id="A0A8J3G413"/>
<gene>
    <name evidence="1" type="ORF">GCM10008106_04980</name>
</gene>
<reference evidence="1" key="1">
    <citation type="journal article" date="2014" name="Int. J. Syst. Evol. Microbiol.">
        <title>Complete genome sequence of Corynebacterium casei LMG S-19264T (=DSM 44701T), isolated from a smear-ripened cheese.</title>
        <authorList>
            <consortium name="US DOE Joint Genome Institute (JGI-PGF)"/>
            <person name="Walter F."/>
            <person name="Albersmeier A."/>
            <person name="Kalinowski J."/>
            <person name="Ruckert C."/>
        </authorList>
    </citation>
    <scope>NUCLEOTIDE SEQUENCE</scope>
    <source>
        <strain evidence="1">KCTC 23224</strain>
    </source>
</reference>
<dbReference type="EMBL" id="BMYF01000002">
    <property type="protein sequence ID" value="GHB27252.1"/>
    <property type="molecule type" value="Genomic_DNA"/>
</dbReference>
<accession>A0A8J3G413</accession>
<protein>
    <submittedName>
        <fullName evidence="1">Uncharacterized protein</fullName>
    </submittedName>
</protein>
<name>A0A8J3G413_9BACT</name>
<evidence type="ECO:0000313" key="2">
    <source>
        <dbReference type="Proteomes" id="UP000642809"/>
    </source>
</evidence>
<sequence>MLQVLTFIFLLTSLTYVGDVKLFYLDEKPEDVSHMTYVEMRGLDQLEACESIILRLEKAVKKYAKEHSKSVVKIYIVEQIRPQIQTESQYGRIGKVSILFELE</sequence>
<reference evidence="1" key="2">
    <citation type="submission" date="2020-09" db="EMBL/GenBank/DDBJ databases">
        <authorList>
            <person name="Sun Q."/>
            <person name="Kim S."/>
        </authorList>
    </citation>
    <scope>NUCLEOTIDE SEQUENCE</scope>
    <source>
        <strain evidence="1">KCTC 23224</strain>
    </source>
</reference>
<dbReference type="RefSeq" id="WP_189578866.1">
    <property type="nucleotide sequence ID" value="NZ_BMYF01000002.1"/>
</dbReference>
<organism evidence="1 2">
    <name type="scientific">Mongoliitalea lutea</name>
    <dbReference type="NCBI Taxonomy" id="849756"/>
    <lineage>
        <taxon>Bacteria</taxon>
        <taxon>Pseudomonadati</taxon>
        <taxon>Bacteroidota</taxon>
        <taxon>Cytophagia</taxon>
        <taxon>Cytophagales</taxon>
        <taxon>Cyclobacteriaceae</taxon>
        <taxon>Mongoliitalea</taxon>
    </lineage>
</organism>
<proteinExistence type="predicted"/>
<evidence type="ECO:0000313" key="1">
    <source>
        <dbReference type="EMBL" id="GHB27252.1"/>
    </source>
</evidence>
<keyword evidence="2" id="KW-1185">Reference proteome</keyword>
<dbReference type="Proteomes" id="UP000642809">
    <property type="component" value="Unassembled WGS sequence"/>
</dbReference>